<sequence>MGCVSSKHIDPSNTIVSSPQSSSSKNSLPSYKRRTSSSFSFSSFNPPVYSDMKIDLNTHMEEPILKEPIGVNQPRAGITQDQVAHLSHKFNADPKNRMAQNAAHNLDFTTLLTNRDAISDDQHVFNVNIANEAKVTNQKSSGRCWIFAAMNVFRLETMNKYNLDEFEFSQSYLFFWDKFEKSNWFLECMIDLRDKDITDRVVQHMLKEPVNDGGQWDMLVNLVQRYGVVPKSIYPESYSSSSSGKLNALVISKLRDHAVVLRRLAAQGHSVDDLRKEKEKSLKEIYNILAITLGEPPKKPFTWAFRNKDKKLFQFTNQTPQSFFKDHVGYPVEETVSIIDDPRHKRLSLYTVQYLGNISGGRPIRYINSEINDLKQLAIKKLQSGKPVWFGADVGKFLQRDAGILDPKVYQYDLTFNVTFNMTKAERLVYGESLMTHAMQFTGVHLDNNGRPVRWRVENSWGEVGGDKGYLVMSDEWFSEFVYQVVLEKAIVPQKFLDVLNQEAFVLPAYDPMGALAI</sequence>
<feature type="active site" evidence="10">
    <location>
        <position position="144"/>
    </location>
</feature>
<evidence type="ECO:0000256" key="6">
    <source>
        <dbReference type="ARBA" id="ARBA00022807"/>
    </source>
</evidence>
<evidence type="ECO:0000313" key="13">
    <source>
        <dbReference type="Proteomes" id="UP000696485"/>
    </source>
</evidence>
<evidence type="ECO:0000313" key="12">
    <source>
        <dbReference type="EMBL" id="KAF9328304.1"/>
    </source>
</evidence>
<proteinExistence type="inferred from homology"/>
<dbReference type="PANTHER" id="PTHR10363:SF2">
    <property type="entry name" value="BLEOMYCIN HYDROLASE"/>
    <property type="match status" value="1"/>
</dbReference>
<dbReference type="GO" id="GO:0043418">
    <property type="term" value="P:homocysteine catabolic process"/>
    <property type="evidence" value="ECO:0007669"/>
    <property type="project" value="TreeGrafter"/>
</dbReference>
<evidence type="ECO:0000256" key="7">
    <source>
        <dbReference type="ARBA" id="ARBA00025347"/>
    </source>
</evidence>
<evidence type="ECO:0000256" key="9">
    <source>
        <dbReference type="PIRNR" id="PIRNR005700"/>
    </source>
</evidence>
<dbReference type="SUPFAM" id="SSF54001">
    <property type="entry name" value="Cysteine proteinases"/>
    <property type="match status" value="1"/>
</dbReference>
<dbReference type="EC" id="3.4.22.40" evidence="2 9"/>
<dbReference type="InterPro" id="IPR000169">
    <property type="entry name" value="Pept_cys_AS"/>
</dbReference>
<dbReference type="PANTHER" id="PTHR10363">
    <property type="entry name" value="BLEOMYCIN HYDROLASE"/>
    <property type="match status" value="1"/>
</dbReference>
<keyword evidence="9" id="KW-0496">Mitochondrion</keyword>
<keyword evidence="13" id="KW-1185">Reference proteome</keyword>
<evidence type="ECO:0000256" key="8">
    <source>
        <dbReference type="ARBA" id="ARBA00026080"/>
    </source>
</evidence>
<dbReference type="EMBL" id="JAAAUY010000578">
    <property type="protein sequence ID" value="KAF9328304.1"/>
    <property type="molecule type" value="Genomic_DNA"/>
</dbReference>
<evidence type="ECO:0000256" key="1">
    <source>
        <dbReference type="ARBA" id="ARBA00000423"/>
    </source>
</evidence>
<keyword evidence="4 9" id="KW-0645">Protease</keyword>
<dbReference type="AlphaFoldDB" id="A0A9P5SIN3"/>
<name>A0A9P5SIN3_9FUNG</name>
<feature type="compositionally biased region" description="Low complexity" evidence="11">
    <location>
        <begin position="11"/>
        <end position="38"/>
    </location>
</feature>
<dbReference type="GO" id="GO:0070005">
    <property type="term" value="F:cysteine-type aminopeptidase activity"/>
    <property type="evidence" value="ECO:0007669"/>
    <property type="project" value="InterPro"/>
</dbReference>
<evidence type="ECO:0000256" key="2">
    <source>
        <dbReference type="ARBA" id="ARBA00012465"/>
    </source>
</evidence>
<dbReference type="GO" id="GO:0004197">
    <property type="term" value="F:cysteine-type endopeptidase activity"/>
    <property type="evidence" value="ECO:0007669"/>
    <property type="project" value="UniProtKB-EC"/>
</dbReference>
<evidence type="ECO:0000256" key="5">
    <source>
        <dbReference type="ARBA" id="ARBA00022801"/>
    </source>
</evidence>
<comment type="subcellular location">
    <subcellularLocation>
        <location evidence="9">Mitochondrion</location>
    </subcellularLocation>
    <subcellularLocation>
        <location evidence="9">Cytoplasm</location>
    </subcellularLocation>
</comment>
<dbReference type="PIRSF" id="PIRSF005700">
    <property type="entry name" value="PepC"/>
    <property type="match status" value="1"/>
</dbReference>
<dbReference type="Pfam" id="PF03051">
    <property type="entry name" value="Peptidase_C1_2"/>
    <property type="match status" value="1"/>
</dbReference>
<comment type="similarity">
    <text evidence="9">Belongs to the peptidase C1 family.</text>
</comment>
<evidence type="ECO:0000256" key="3">
    <source>
        <dbReference type="ARBA" id="ARBA00016900"/>
    </source>
</evidence>
<dbReference type="Proteomes" id="UP000696485">
    <property type="component" value="Unassembled WGS sequence"/>
</dbReference>
<evidence type="ECO:0000256" key="11">
    <source>
        <dbReference type="SAM" id="MobiDB-lite"/>
    </source>
</evidence>
<gene>
    <name evidence="12" type="ORF">BG006_008487</name>
</gene>
<dbReference type="InterPro" id="IPR038765">
    <property type="entry name" value="Papain-like_cys_pep_sf"/>
</dbReference>
<comment type="caution">
    <text evidence="12">The sequence shown here is derived from an EMBL/GenBank/DDBJ whole genome shotgun (WGS) entry which is preliminary data.</text>
</comment>
<feature type="active site" evidence="10">
    <location>
        <position position="459"/>
    </location>
</feature>
<dbReference type="GO" id="GO:0009636">
    <property type="term" value="P:response to toxic substance"/>
    <property type="evidence" value="ECO:0007669"/>
    <property type="project" value="TreeGrafter"/>
</dbReference>
<dbReference type="GO" id="GO:0006508">
    <property type="term" value="P:proteolysis"/>
    <property type="evidence" value="ECO:0007669"/>
    <property type="project" value="UniProtKB-KW"/>
</dbReference>
<dbReference type="GO" id="GO:0005739">
    <property type="term" value="C:mitochondrion"/>
    <property type="evidence" value="ECO:0007669"/>
    <property type="project" value="UniProtKB-SubCell"/>
</dbReference>
<evidence type="ECO:0000256" key="10">
    <source>
        <dbReference type="PIRSR" id="PIRSR005700-1"/>
    </source>
</evidence>
<dbReference type="InterPro" id="IPR004134">
    <property type="entry name" value="Peptidase_C1B"/>
</dbReference>
<comment type="catalytic activity">
    <reaction evidence="1 9">
        <text>Inactivates bleomycin B2 (a cytotoxic glycometallopeptide) by hydrolysis of a carboxyamide bond of beta-aminoalanine, but also shows general aminopeptidase activity. The specificity varies somewhat with source, but amino acid arylamides of Met, Leu and Ala are preferred.</text>
        <dbReference type="EC" id="3.4.22.40"/>
    </reaction>
</comment>
<dbReference type="CDD" id="cd00585">
    <property type="entry name" value="Peptidase_C1B"/>
    <property type="match status" value="1"/>
</dbReference>
<dbReference type="Gene3D" id="3.90.70.10">
    <property type="entry name" value="Cysteine proteinases"/>
    <property type="match status" value="1"/>
</dbReference>
<comment type="function">
    <text evidence="9">Has aminopeptidase activity, shortening substrate peptides sequentially by 1 amino acid. Has bleomycin hydrolase activity, which can protect the cell from the toxic effects of bleomycin. Has homocysteine-thiolactonase activity, protecting the cell against homocysteine toxicity.</text>
</comment>
<comment type="function">
    <text evidence="7">The normal physiological role of the enzyme is unknown, but it is not essential for the viability of yeast cells. Has aminopeptidase activity, shortening substrate peptides sequentially by 1 amino acid. Has bleomycin hydrolase activity, which can protect the cell from the toxic effects of bleomycin. Has homocysteine-thiolactonase activity, protecting the cell against homocysteine toxicity. Acts as a repressor in the GAL4 regulatory system, but this does not require either the peptidase or nucleic acid-binding activities.</text>
</comment>
<keyword evidence="9" id="KW-0963">Cytoplasm</keyword>
<feature type="region of interest" description="Disordered" evidence="11">
    <location>
        <begin position="1"/>
        <end position="38"/>
    </location>
</feature>
<accession>A0A9P5SIN3</accession>
<evidence type="ECO:0000256" key="4">
    <source>
        <dbReference type="ARBA" id="ARBA00022670"/>
    </source>
</evidence>
<organism evidence="12 13">
    <name type="scientific">Podila minutissima</name>
    <dbReference type="NCBI Taxonomy" id="64525"/>
    <lineage>
        <taxon>Eukaryota</taxon>
        <taxon>Fungi</taxon>
        <taxon>Fungi incertae sedis</taxon>
        <taxon>Mucoromycota</taxon>
        <taxon>Mortierellomycotina</taxon>
        <taxon>Mortierellomycetes</taxon>
        <taxon>Mortierellales</taxon>
        <taxon>Mortierellaceae</taxon>
        <taxon>Podila</taxon>
    </lineage>
</organism>
<feature type="active site" evidence="10">
    <location>
        <position position="437"/>
    </location>
</feature>
<keyword evidence="5 9" id="KW-0378">Hydrolase</keyword>
<protein>
    <recommendedName>
        <fullName evidence="3 9">Cysteine proteinase 1, mitochondrial</fullName>
        <ecNumber evidence="2 9">3.4.22.40</ecNumber>
    </recommendedName>
</protein>
<reference evidence="12" key="1">
    <citation type="journal article" date="2020" name="Fungal Divers.">
        <title>Resolving the Mortierellaceae phylogeny through synthesis of multi-gene phylogenetics and phylogenomics.</title>
        <authorList>
            <person name="Vandepol N."/>
            <person name="Liber J."/>
            <person name="Desiro A."/>
            <person name="Na H."/>
            <person name="Kennedy M."/>
            <person name="Barry K."/>
            <person name="Grigoriev I.V."/>
            <person name="Miller A.N."/>
            <person name="O'Donnell K."/>
            <person name="Stajich J.E."/>
            <person name="Bonito G."/>
        </authorList>
    </citation>
    <scope>NUCLEOTIDE SEQUENCE</scope>
    <source>
        <strain evidence="12">NVP1</strain>
    </source>
</reference>
<comment type="subunit">
    <text evidence="8">Homohexamer. Binds to nucleic acids. Binds single-stranded DNA and RNA with higher affinity than double-stranded DNA.</text>
</comment>
<keyword evidence="6 9" id="KW-0788">Thiol protease</keyword>
<dbReference type="PROSITE" id="PS00139">
    <property type="entry name" value="THIOL_PROTEASE_CYS"/>
    <property type="match status" value="1"/>
</dbReference>